<evidence type="ECO:0000313" key="2">
    <source>
        <dbReference type="Proteomes" id="UP000492821"/>
    </source>
</evidence>
<reference evidence="2" key="1">
    <citation type="journal article" date="2013" name="Genetics">
        <title>The draft genome and transcriptome of Panagrellus redivivus are shaped by the harsh demands of a free-living lifestyle.</title>
        <authorList>
            <person name="Srinivasan J."/>
            <person name="Dillman A.R."/>
            <person name="Macchietto M.G."/>
            <person name="Heikkinen L."/>
            <person name="Lakso M."/>
            <person name="Fracchia K.M."/>
            <person name="Antoshechkin I."/>
            <person name="Mortazavi A."/>
            <person name="Wong G."/>
            <person name="Sternberg P.W."/>
        </authorList>
    </citation>
    <scope>NUCLEOTIDE SEQUENCE [LARGE SCALE GENOMIC DNA]</scope>
    <source>
        <strain evidence="2">MT8872</strain>
    </source>
</reference>
<name>A0A7E4ZQ70_PANRE</name>
<evidence type="ECO:0000313" key="3">
    <source>
        <dbReference type="WBParaSite" id="Pan_g10575.t1"/>
    </source>
</evidence>
<dbReference type="WBParaSite" id="Pan_g10575.t1">
    <property type="protein sequence ID" value="Pan_g10575.t1"/>
    <property type="gene ID" value="Pan_g10575"/>
</dbReference>
<dbReference type="AlphaFoldDB" id="A0A7E4ZQ70"/>
<feature type="compositionally biased region" description="Polar residues" evidence="1">
    <location>
        <begin position="44"/>
        <end position="53"/>
    </location>
</feature>
<organism evidence="2 3">
    <name type="scientific">Panagrellus redivivus</name>
    <name type="common">Microworm</name>
    <dbReference type="NCBI Taxonomy" id="6233"/>
    <lineage>
        <taxon>Eukaryota</taxon>
        <taxon>Metazoa</taxon>
        <taxon>Ecdysozoa</taxon>
        <taxon>Nematoda</taxon>
        <taxon>Chromadorea</taxon>
        <taxon>Rhabditida</taxon>
        <taxon>Tylenchina</taxon>
        <taxon>Panagrolaimomorpha</taxon>
        <taxon>Panagrolaimoidea</taxon>
        <taxon>Panagrolaimidae</taxon>
        <taxon>Panagrellus</taxon>
    </lineage>
</organism>
<keyword evidence="2" id="KW-1185">Reference proteome</keyword>
<proteinExistence type="predicted"/>
<dbReference type="Proteomes" id="UP000492821">
    <property type="component" value="Unassembled WGS sequence"/>
</dbReference>
<accession>A0A7E4ZQ70</accession>
<sequence length="78" mass="8586">MSGGWMAGSGREIYRGRDRTSSTHNSRAPVIHAHFEPFPASDPRVSNNNVDPTTKTRHLAAAPPLSRPLRLQILLTVI</sequence>
<feature type="region of interest" description="Disordered" evidence="1">
    <location>
        <begin position="1"/>
        <end position="56"/>
    </location>
</feature>
<reference evidence="3" key="2">
    <citation type="submission" date="2020-10" db="UniProtKB">
        <authorList>
            <consortium name="WormBaseParasite"/>
        </authorList>
    </citation>
    <scope>IDENTIFICATION</scope>
</reference>
<evidence type="ECO:0000256" key="1">
    <source>
        <dbReference type="SAM" id="MobiDB-lite"/>
    </source>
</evidence>
<feature type="compositionally biased region" description="Basic and acidic residues" evidence="1">
    <location>
        <begin position="12"/>
        <end position="21"/>
    </location>
</feature>
<protein>
    <submittedName>
        <fullName evidence="3">Uncharacterized protein</fullName>
    </submittedName>
</protein>